<keyword evidence="3" id="KW-1185">Reference proteome</keyword>
<accession>A0AAD9HUT5</accession>
<gene>
    <name evidence="2" type="ORF">LX32DRAFT_305530</name>
</gene>
<proteinExistence type="predicted"/>
<protein>
    <submittedName>
        <fullName evidence="2">Uncharacterized protein</fullName>
    </submittedName>
</protein>
<comment type="caution">
    <text evidence="2">The sequence shown here is derived from an EMBL/GenBank/DDBJ whole genome shotgun (WGS) entry which is preliminary data.</text>
</comment>
<dbReference type="AlphaFoldDB" id="A0AAD9HUT5"/>
<dbReference type="Proteomes" id="UP001232148">
    <property type="component" value="Unassembled WGS sequence"/>
</dbReference>
<evidence type="ECO:0000313" key="3">
    <source>
        <dbReference type="Proteomes" id="UP001232148"/>
    </source>
</evidence>
<reference evidence="2" key="1">
    <citation type="submission" date="2021-06" db="EMBL/GenBank/DDBJ databases">
        <title>Comparative genomics, transcriptomics and evolutionary studies reveal genomic signatures of adaptation to plant cell wall in hemibiotrophic fungi.</title>
        <authorList>
            <consortium name="DOE Joint Genome Institute"/>
            <person name="Baroncelli R."/>
            <person name="Diaz J.F."/>
            <person name="Benocci T."/>
            <person name="Peng M."/>
            <person name="Battaglia E."/>
            <person name="Haridas S."/>
            <person name="Andreopoulos W."/>
            <person name="Labutti K."/>
            <person name="Pangilinan J."/>
            <person name="Floch G.L."/>
            <person name="Makela M.R."/>
            <person name="Henrissat B."/>
            <person name="Grigoriev I.V."/>
            <person name="Crouch J.A."/>
            <person name="De Vries R.P."/>
            <person name="Sukno S.A."/>
            <person name="Thon M.R."/>
        </authorList>
    </citation>
    <scope>NUCLEOTIDE SEQUENCE</scope>
    <source>
        <strain evidence="2">MAFF235873</strain>
    </source>
</reference>
<sequence length="191" mass="20784">MHHQSPQRQPAFPGICLGTHGRLNPHHRNRPSHCDNGLDQVALLSLYLGRGPLGTACDERATQSTAGALFTVWLPAPRPTLPDSGQDLPYRWFLLAKLVVVGMSRLATNSRAQVGGDALLDRDMFPEGADRPLVTDRCRYENLLSISSIPTSDPSASGRTGTDSNMQASVRRIRMRASHLPVPGACARVNQ</sequence>
<organism evidence="2 3">
    <name type="scientific">Colletotrichum zoysiae</name>
    <dbReference type="NCBI Taxonomy" id="1216348"/>
    <lineage>
        <taxon>Eukaryota</taxon>
        <taxon>Fungi</taxon>
        <taxon>Dikarya</taxon>
        <taxon>Ascomycota</taxon>
        <taxon>Pezizomycotina</taxon>
        <taxon>Sordariomycetes</taxon>
        <taxon>Hypocreomycetidae</taxon>
        <taxon>Glomerellales</taxon>
        <taxon>Glomerellaceae</taxon>
        <taxon>Colletotrichum</taxon>
        <taxon>Colletotrichum graminicola species complex</taxon>
    </lineage>
</organism>
<dbReference type="EMBL" id="MU842811">
    <property type="protein sequence ID" value="KAK2034892.1"/>
    <property type="molecule type" value="Genomic_DNA"/>
</dbReference>
<evidence type="ECO:0000256" key="1">
    <source>
        <dbReference type="SAM" id="MobiDB-lite"/>
    </source>
</evidence>
<feature type="region of interest" description="Disordered" evidence="1">
    <location>
        <begin position="1"/>
        <end position="31"/>
    </location>
</feature>
<evidence type="ECO:0000313" key="2">
    <source>
        <dbReference type="EMBL" id="KAK2034892.1"/>
    </source>
</evidence>
<name>A0AAD9HUT5_9PEZI</name>